<dbReference type="Pfam" id="PF13041">
    <property type="entry name" value="PPR_2"/>
    <property type="match status" value="2"/>
</dbReference>
<accession>A0A0A0L4G7</accession>
<reference evidence="5 6" key="2">
    <citation type="journal article" date="2009" name="PLoS ONE">
        <title>An integrated genetic and cytogenetic map of the cucumber genome.</title>
        <authorList>
            <person name="Ren Y."/>
            <person name="Zhang Z."/>
            <person name="Liu J."/>
            <person name="Staub J.E."/>
            <person name="Han Y."/>
            <person name="Cheng Z."/>
            <person name="Li X."/>
            <person name="Lu J."/>
            <person name="Miao H."/>
            <person name="Kang H."/>
            <person name="Xie B."/>
            <person name="Gu X."/>
            <person name="Wang X."/>
            <person name="Du Y."/>
            <person name="Jin W."/>
            <person name="Huang S."/>
        </authorList>
    </citation>
    <scope>NUCLEOTIDE SEQUENCE [LARGE SCALE GENOMIC DNA]</scope>
    <source>
        <strain evidence="6">cv. 9930</strain>
    </source>
</reference>
<dbReference type="FunFam" id="1.25.40.10:FF:000366">
    <property type="entry name" value="Pentatricopeptide (PPR) repeat-containing protein"/>
    <property type="match status" value="1"/>
</dbReference>
<dbReference type="OMA" id="GYARNHY"/>
<feature type="repeat" description="PPR" evidence="3">
    <location>
        <begin position="218"/>
        <end position="252"/>
    </location>
</feature>
<feature type="repeat" description="PPR" evidence="3">
    <location>
        <begin position="319"/>
        <end position="354"/>
    </location>
</feature>
<reference evidence="5 6" key="4">
    <citation type="journal article" date="2011" name="BMC Genomics">
        <title>RNA-Seq improves annotation of protein-coding genes in the cucumber genome.</title>
        <authorList>
            <person name="Li Z."/>
            <person name="Zhang Z."/>
            <person name="Yan P."/>
            <person name="Huang S."/>
            <person name="Fei Z."/>
            <person name="Lin K."/>
        </authorList>
    </citation>
    <scope>NUCLEOTIDE SEQUENCE [LARGE SCALE GENOMIC DNA]</scope>
    <source>
        <strain evidence="6">cv. 9930</strain>
    </source>
</reference>
<dbReference type="InterPro" id="IPR046960">
    <property type="entry name" value="PPR_At4g14850-like_plant"/>
</dbReference>
<reference evidence="5 6" key="3">
    <citation type="journal article" date="2010" name="BMC Genomics">
        <title>Transcriptome sequencing and comparative analysis of cucumber flowers with different sex types.</title>
        <authorList>
            <person name="Guo S."/>
            <person name="Zheng Y."/>
            <person name="Joung J.G."/>
            <person name="Liu S."/>
            <person name="Zhang Z."/>
            <person name="Crasta O.R."/>
            <person name="Sobral B.W."/>
            <person name="Xu Y."/>
            <person name="Huang S."/>
            <person name="Fei Z."/>
        </authorList>
    </citation>
    <scope>NUCLEOTIDE SEQUENCE [LARGE SCALE GENOMIC DNA]</scope>
    <source>
        <strain evidence="6">cv. 9930</strain>
    </source>
</reference>
<comment type="similarity">
    <text evidence="1">Belongs to the PPR family. PCMP-H subfamily.</text>
</comment>
<evidence type="ECO:0000256" key="1">
    <source>
        <dbReference type="ARBA" id="ARBA00006643"/>
    </source>
</evidence>
<dbReference type="eggNOG" id="KOG4197">
    <property type="taxonomic scope" value="Eukaryota"/>
</dbReference>
<evidence type="ECO:0000313" key="5">
    <source>
        <dbReference type="EMBL" id="KGN56648.1"/>
    </source>
</evidence>
<dbReference type="FunFam" id="1.25.40.10:FF:000682">
    <property type="entry name" value="Pentatricopeptide repeat-containing protein At3g16610"/>
    <property type="match status" value="1"/>
</dbReference>
<dbReference type="Gene3D" id="1.25.40.10">
    <property type="entry name" value="Tetratricopeptide repeat domain"/>
    <property type="match status" value="4"/>
</dbReference>
<dbReference type="InterPro" id="IPR002885">
    <property type="entry name" value="PPR_rpt"/>
</dbReference>
<dbReference type="InterPro" id="IPR011990">
    <property type="entry name" value="TPR-like_helical_dom_sf"/>
</dbReference>
<organism evidence="5 6">
    <name type="scientific">Cucumis sativus</name>
    <name type="common">Cucumber</name>
    <dbReference type="NCBI Taxonomy" id="3659"/>
    <lineage>
        <taxon>Eukaryota</taxon>
        <taxon>Viridiplantae</taxon>
        <taxon>Streptophyta</taxon>
        <taxon>Embryophyta</taxon>
        <taxon>Tracheophyta</taxon>
        <taxon>Spermatophyta</taxon>
        <taxon>Magnoliopsida</taxon>
        <taxon>eudicotyledons</taxon>
        <taxon>Gunneridae</taxon>
        <taxon>Pentapetalae</taxon>
        <taxon>rosids</taxon>
        <taxon>fabids</taxon>
        <taxon>Cucurbitales</taxon>
        <taxon>Cucurbitaceae</taxon>
        <taxon>Benincaseae</taxon>
        <taxon>Cucumis</taxon>
    </lineage>
</organism>
<dbReference type="FunFam" id="1.25.40.10:FF:000031">
    <property type="entry name" value="Pentatricopeptide repeat-containing protein mitochondrial"/>
    <property type="match status" value="2"/>
</dbReference>
<evidence type="ECO:0000259" key="4">
    <source>
        <dbReference type="Pfam" id="PF14432"/>
    </source>
</evidence>
<evidence type="ECO:0000313" key="6">
    <source>
        <dbReference type="Proteomes" id="UP000029981"/>
    </source>
</evidence>
<keyword evidence="2" id="KW-0677">Repeat</keyword>
<dbReference type="NCBIfam" id="TIGR00756">
    <property type="entry name" value="PPR"/>
    <property type="match status" value="4"/>
</dbReference>
<dbReference type="GO" id="GO:0003723">
    <property type="term" value="F:RNA binding"/>
    <property type="evidence" value="ECO:0007669"/>
    <property type="project" value="InterPro"/>
</dbReference>
<dbReference type="EMBL" id="CM002924">
    <property type="protein sequence ID" value="KGN56648.1"/>
    <property type="molecule type" value="Genomic_DNA"/>
</dbReference>
<feature type="repeat" description="PPR" evidence="3">
    <location>
        <begin position="116"/>
        <end position="150"/>
    </location>
</feature>
<evidence type="ECO:0000256" key="2">
    <source>
        <dbReference type="ARBA" id="ARBA00022737"/>
    </source>
</evidence>
<dbReference type="InterPro" id="IPR046848">
    <property type="entry name" value="E_motif"/>
</dbReference>
<dbReference type="Pfam" id="PF20431">
    <property type="entry name" value="E_motif"/>
    <property type="match status" value="1"/>
</dbReference>
<sequence length="728" mass="82287">MVLNQTLYFFVANHPHYMLQTVSSLCSTSHSTSSYQPTSIPNLKFNQKPYPIFPLLEKSTKWTQLTELQQLHAQMVVTGFIHHKPSLNKLIAHVLSMGSLGVGYAYSVFAHTRELDVLTWNSMLRAFVNSNMPRRALQSYTEMLERSRNVPDRFTFPSLLKGCALLLEFKVGKVLHGQVVKYMLHSDLYIETTLLNMYAACGDLKSARFLFERMGHRNKVVWTSMISGYMKNHCPNEALLLYKKMEEDGFSPDEVTMATLVSACAELKDLGVGMKLHSHIREMDMKICAVLGSALVNMYAKCGDLKTARQVFDKLSDKDVYAWSALIFGYVKNNRSTEALQLFREVAGGSNMRPNEVTILAVISACAQLGDLETGRWVHDYITRTQKGHSVSLNNSLIDMFSKCGDIDAAKRIFDSMSYKDLISWNSMVNGFALHGLGREALAQFRLMQTTDLQPDEITFIGVLTACSHAGLVQEGKKLFYEIEALYGVRLKSEHYGCMVDLLCRAGLLAEAREFIRVMPLQPDGAIWGSMLGACRVYNNLELGEEAARFLLKLEPTNDGVYILLSNIYAKRKMWNEVKKVRELMNEKGIQKTPGCSSVVIDNIAHSFLAGDCSHPEIAEISIMLRQVREKLKLAGYVADTSEVLLNIDDNKKEESVSQHSEKLALCYGLLKSEIGGRIVILKNLRVCSDCHTLIKLVSKIYQRQITLRDRNRFHHFKDGSCSCRDYW</sequence>
<dbReference type="Pfam" id="PF01535">
    <property type="entry name" value="PPR"/>
    <property type="match status" value="6"/>
</dbReference>
<gene>
    <name evidence="5" type="ORF">Csa_3G127110</name>
</gene>
<dbReference type="PROSITE" id="PS51375">
    <property type="entry name" value="PPR"/>
    <property type="match status" value="4"/>
</dbReference>
<evidence type="ECO:0000256" key="3">
    <source>
        <dbReference type="PROSITE-ProRule" id="PRU00708"/>
    </source>
</evidence>
<feature type="domain" description="DYW" evidence="4">
    <location>
        <begin position="636"/>
        <end position="728"/>
    </location>
</feature>
<dbReference type="GO" id="GO:0008270">
    <property type="term" value="F:zinc ion binding"/>
    <property type="evidence" value="ECO:0007669"/>
    <property type="project" value="InterPro"/>
</dbReference>
<reference evidence="5 6" key="1">
    <citation type="journal article" date="2009" name="Nat. Genet.">
        <title>The genome of the cucumber, Cucumis sativus L.</title>
        <authorList>
            <person name="Huang S."/>
            <person name="Li R."/>
            <person name="Zhang Z."/>
            <person name="Li L."/>
            <person name="Gu X."/>
            <person name="Fan W."/>
            <person name="Lucas W.J."/>
            <person name="Wang X."/>
            <person name="Xie B."/>
            <person name="Ni P."/>
            <person name="Ren Y."/>
            <person name="Zhu H."/>
            <person name="Li J."/>
            <person name="Lin K."/>
            <person name="Jin W."/>
            <person name="Fei Z."/>
            <person name="Li G."/>
            <person name="Staub J."/>
            <person name="Kilian A."/>
            <person name="van der Vossen E.A."/>
            <person name="Wu Y."/>
            <person name="Guo J."/>
            <person name="He J."/>
            <person name="Jia Z."/>
            <person name="Ren Y."/>
            <person name="Tian G."/>
            <person name="Lu Y."/>
            <person name="Ruan J."/>
            <person name="Qian W."/>
            <person name="Wang M."/>
            <person name="Huang Q."/>
            <person name="Li B."/>
            <person name="Xuan Z."/>
            <person name="Cao J."/>
            <person name="Asan"/>
            <person name="Wu Z."/>
            <person name="Zhang J."/>
            <person name="Cai Q."/>
            <person name="Bai Y."/>
            <person name="Zhao B."/>
            <person name="Han Y."/>
            <person name="Li Y."/>
            <person name="Li X."/>
            <person name="Wang S."/>
            <person name="Shi Q."/>
            <person name="Liu S."/>
            <person name="Cho W.K."/>
            <person name="Kim J.Y."/>
            <person name="Xu Y."/>
            <person name="Heller-Uszynska K."/>
            <person name="Miao H."/>
            <person name="Cheng Z."/>
            <person name="Zhang S."/>
            <person name="Wu J."/>
            <person name="Yang Y."/>
            <person name="Kang H."/>
            <person name="Li M."/>
            <person name="Liang H."/>
            <person name="Ren X."/>
            <person name="Shi Z."/>
            <person name="Wen M."/>
            <person name="Jian M."/>
            <person name="Yang H."/>
            <person name="Zhang G."/>
            <person name="Yang Z."/>
            <person name="Chen R."/>
            <person name="Liu S."/>
            <person name="Li J."/>
            <person name="Ma L."/>
            <person name="Liu H."/>
            <person name="Zhou Y."/>
            <person name="Zhao J."/>
            <person name="Fang X."/>
            <person name="Li G."/>
            <person name="Fang L."/>
            <person name="Li Y."/>
            <person name="Liu D."/>
            <person name="Zheng H."/>
            <person name="Zhang Y."/>
            <person name="Qin N."/>
            <person name="Li Z."/>
            <person name="Yang G."/>
            <person name="Yang S."/>
            <person name="Bolund L."/>
            <person name="Kristiansen K."/>
            <person name="Zheng H."/>
            <person name="Li S."/>
            <person name="Zhang X."/>
            <person name="Yang H."/>
            <person name="Wang J."/>
            <person name="Sun R."/>
            <person name="Zhang B."/>
            <person name="Jiang S."/>
            <person name="Wang J."/>
            <person name="Du Y."/>
            <person name="Li S."/>
        </authorList>
    </citation>
    <scope>NUCLEOTIDE SEQUENCE [LARGE SCALE GENOMIC DNA]</scope>
    <source>
        <strain evidence="6">cv. 9930</strain>
    </source>
</reference>
<dbReference type="AlphaFoldDB" id="A0A0A0L4G7"/>
<dbReference type="InterPro" id="IPR032867">
    <property type="entry name" value="DYW_dom"/>
</dbReference>
<dbReference type="Pfam" id="PF14432">
    <property type="entry name" value="DYW_deaminase"/>
    <property type="match status" value="1"/>
</dbReference>
<keyword evidence="6" id="KW-1185">Reference proteome</keyword>
<dbReference type="Gramene" id="KGN56648">
    <property type="protein sequence ID" value="KGN56648"/>
    <property type="gene ID" value="Csa_3G127110"/>
</dbReference>
<name>A0A0A0L4G7_CUCSA</name>
<proteinExistence type="inferred from homology"/>
<dbReference type="PANTHER" id="PTHR47926">
    <property type="entry name" value="PENTATRICOPEPTIDE REPEAT-CONTAINING PROTEIN"/>
    <property type="match status" value="1"/>
</dbReference>
<protein>
    <recommendedName>
        <fullName evidence="4">DYW domain-containing protein</fullName>
    </recommendedName>
</protein>
<feature type="repeat" description="PPR" evidence="3">
    <location>
        <begin position="421"/>
        <end position="455"/>
    </location>
</feature>
<dbReference type="GO" id="GO:0009451">
    <property type="term" value="P:RNA modification"/>
    <property type="evidence" value="ECO:0000318"/>
    <property type="project" value="GO_Central"/>
</dbReference>
<dbReference type="Proteomes" id="UP000029981">
    <property type="component" value="Chromosome 3"/>
</dbReference>